<keyword evidence="2" id="KW-1185">Reference proteome</keyword>
<organism evidence="1 2">
    <name type="scientific">Lishizhenia tianjinensis</name>
    <dbReference type="NCBI Taxonomy" id="477690"/>
    <lineage>
        <taxon>Bacteria</taxon>
        <taxon>Pseudomonadati</taxon>
        <taxon>Bacteroidota</taxon>
        <taxon>Flavobacteriia</taxon>
        <taxon>Flavobacteriales</taxon>
        <taxon>Crocinitomicaceae</taxon>
        <taxon>Lishizhenia</taxon>
    </lineage>
</organism>
<sequence>MQSIGIIGFGWLGKPTGVRLRIMNEKVSAITSSASRLNEIEALGIAAAHIDLNTEYSAELFDWLEDKDVIVFAVSPSKLDNYVEVLANIAAMLSPQQKMVFISSTSVYDDSLKVVDETSPTSPSKRSGSVLIDAETVLYKKLGKRLSILRMGGLVGGDRQPAKYFAGKTDVKGGWHPTNFIHKEDAVHLIFHVIMYELYGEIINGVCSSHVLKRDYYPYALEMLGKPGVTFDESDKSTAKIVSNYKSLQLGMWYKYENPMQFPELLLSNKYEDEV</sequence>
<dbReference type="InterPro" id="IPR036291">
    <property type="entry name" value="NAD(P)-bd_dom_sf"/>
</dbReference>
<dbReference type="Gene3D" id="3.40.50.720">
    <property type="entry name" value="NAD(P)-binding Rossmann-like Domain"/>
    <property type="match status" value="1"/>
</dbReference>
<evidence type="ECO:0000313" key="1">
    <source>
        <dbReference type="EMBL" id="SFT65830.1"/>
    </source>
</evidence>
<dbReference type="AlphaFoldDB" id="A0A1I6ZT33"/>
<dbReference type="STRING" id="477690.SAMN05216474_1600"/>
<protein>
    <submittedName>
        <fullName evidence="1">Nucleoside-diphosphate-sugar epimerase</fullName>
    </submittedName>
</protein>
<gene>
    <name evidence="1" type="ORF">SAMN05216474_1600</name>
</gene>
<dbReference type="SUPFAM" id="SSF51735">
    <property type="entry name" value="NAD(P)-binding Rossmann-fold domains"/>
    <property type="match status" value="1"/>
</dbReference>
<dbReference type="EMBL" id="FPAS01000002">
    <property type="protein sequence ID" value="SFT65830.1"/>
    <property type="molecule type" value="Genomic_DNA"/>
</dbReference>
<accession>A0A1I6ZT33</accession>
<reference evidence="1 2" key="1">
    <citation type="submission" date="2016-10" db="EMBL/GenBank/DDBJ databases">
        <authorList>
            <person name="de Groot N.N."/>
        </authorList>
    </citation>
    <scope>NUCLEOTIDE SEQUENCE [LARGE SCALE GENOMIC DNA]</scope>
    <source>
        <strain evidence="1 2">CGMCC 1.7005</strain>
    </source>
</reference>
<dbReference type="Proteomes" id="UP000236454">
    <property type="component" value="Unassembled WGS sequence"/>
</dbReference>
<proteinExistence type="predicted"/>
<dbReference type="RefSeq" id="WP_090248019.1">
    <property type="nucleotide sequence ID" value="NZ_FPAS01000002.1"/>
</dbReference>
<evidence type="ECO:0000313" key="2">
    <source>
        <dbReference type="Proteomes" id="UP000236454"/>
    </source>
</evidence>
<dbReference type="OrthoDB" id="9815856at2"/>
<name>A0A1I6ZT33_9FLAO</name>